<dbReference type="AlphaFoldDB" id="A0A7W7PY73"/>
<organism evidence="1 2">
    <name type="scientific">Streptomyces griseomycini</name>
    <dbReference type="NCBI Taxonomy" id="66895"/>
    <lineage>
        <taxon>Bacteria</taxon>
        <taxon>Bacillati</taxon>
        <taxon>Actinomycetota</taxon>
        <taxon>Actinomycetes</taxon>
        <taxon>Kitasatosporales</taxon>
        <taxon>Streptomycetaceae</taxon>
        <taxon>Streptomyces</taxon>
    </lineage>
</organism>
<reference evidence="1 2" key="1">
    <citation type="submission" date="2020-08" db="EMBL/GenBank/DDBJ databases">
        <title>Genomic Encyclopedia of Type Strains, Phase III (KMG-III): the genomes of soil and plant-associated and newly described type strains.</title>
        <authorList>
            <person name="Whitman W."/>
        </authorList>
    </citation>
    <scope>NUCLEOTIDE SEQUENCE [LARGE SCALE GENOMIC DNA]</scope>
    <source>
        <strain evidence="1 2">CECT 3273</strain>
    </source>
</reference>
<feature type="non-terminal residue" evidence="1">
    <location>
        <position position="27"/>
    </location>
</feature>
<comment type="caution">
    <text evidence="1">The sequence shown here is derived from an EMBL/GenBank/DDBJ whole genome shotgun (WGS) entry which is preliminary data.</text>
</comment>
<evidence type="ECO:0000313" key="2">
    <source>
        <dbReference type="Proteomes" id="UP000579523"/>
    </source>
</evidence>
<sequence>MTRHGAVTGPQVDPALPLLVVRSTIRA</sequence>
<dbReference type="EMBL" id="JACHJI010000030">
    <property type="protein sequence ID" value="MBB4903460.1"/>
    <property type="molecule type" value="Genomic_DNA"/>
</dbReference>
<dbReference type="Proteomes" id="UP000579523">
    <property type="component" value="Unassembled WGS sequence"/>
</dbReference>
<protein>
    <submittedName>
        <fullName evidence="1">Uncharacterized protein</fullName>
    </submittedName>
</protein>
<name>A0A7W7PY73_9ACTN</name>
<evidence type="ECO:0000313" key="1">
    <source>
        <dbReference type="EMBL" id="MBB4903460.1"/>
    </source>
</evidence>
<keyword evidence="2" id="KW-1185">Reference proteome</keyword>
<gene>
    <name evidence="1" type="ORF">FHS37_007557</name>
</gene>
<accession>A0A7W7PY73</accession>
<proteinExistence type="predicted"/>